<feature type="domain" description="Sodium/calcium exchanger membrane region" evidence="6">
    <location>
        <begin position="171"/>
        <end position="311"/>
    </location>
</feature>
<dbReference type="PANTHER" id="PTHR10846">
    <property type="entry name" value="SODIUM/POTASSIUM/CALCIUM EXCHANGER"/>
    <property type="match status" value="1"/>
</dbReference>
<proteinExistence type="predicted"/>
<keyword evidence="2 5" id="KW-0812">Transmembrane</keyword>
<feature type="transmembrane region" description="Helical" evidence="5">
    <location>
        <begin position="76"/>
        <end position="94"/>
    </location>
</feature>
<protein>
    <submittedName>
        <fullName evidence="7">Calcium/sodium antiporter</fullName>
    </submittedName>
</protein>
<comment type="caution">
    <text evidence="7">The sequence shown here is derived from an EMBL/GenBank/DDBJ whole genome shotgun (WGS) entry which is preliminary data.</text>
</comment>
<evidence type="ECO:0000256" key="4">
    <source>
        <dbReference type="ARBA" id="ARBA00023136"/>
    </source>
</evidence>
<comment type="subcellular location">
    <subcellularLocation>
        <location evidence="1">Membrane</location>
        <topology evidence="1">Multi-pass membrane protein</topology>
    </subcellularLocation>
</comment>
<evidence type="ECO:0000256" key="3">
    <source>
        <dbReference type="ARBA" id="ARBA00022989"/>
    </source>
</evidence>
<dbReference type="RefSeq" id="WP_369313655.1">
    <property type="nucleotide sequence ID" value="NZ_JBEHZE010000001.1"/>
</dbReference>
<feature type="transmembrane region" description="Helical" evidence="5">
    <location>
        <begin position="234"/>
        <end position="257"/>
    </location>
</feature>
<evidence type="ECO:0000313" key="7">
    <source>
        <dbReference type="EMBL" id="MEX6633675.1"/>
    </source>
</evidence>
<gene>
    <name evidence="7" type="ORF">ABFZ84_08930</name>
</gene>
<dbReference type="Pfam" id="PF01699">
    <property type="entry name" value="Na_Ca_ex"/>
    <property type="match status" value="2"/>
</dbReference>
<organism evidence="7 8">
    <name type="scientific">Hyphococcus lacteus</name>
    <dbReference type="NCBI Taxonomy" id="3143536"/>
    <lineage>
        <taxon>Bacteria</taxon>
        <taxon>Pseudomonadati</taxon>
        <taxon>Pseudomonadota</taxon>
        <taxon>Alphaproteobacteria</taxon>
        <taxon>Parvularculales</taxon>
        <taxon>Parvularculaceae</taxon>
        <taxon>Hyphococcus</taxon>
    </lineage>
</organism>
<reference evidence="7 8" key="1">
    <citation type="submission" date="2024-05" db="EMBL/GenBank/DDBJ databases">
        <title>Three bacterial strains, DH-69, EH-24, and ECK-19 isolated from coastal sediments.</title>
        <authorList>
            <person name="Ye Y.-Q."/>
            <person name="Du Z.-J."/>
        </authorList>
    </citation>
    <scope>NUCLEOTIDE SEQUENCE [LARGE SCALE GENOMIC DNA]</scope>
    <source>
        <strain evidence="7 8">ECK-19</strain>
    </source>
</reference>
<accession>A0ABV3Z4E3</accession>
<feature type="transmembrane region" description="Helical" evidence="5">
    <location>
        <begin position="294"/>
        <end position="312"/>
    </location>
</feature>
<dbReference type="Gene3D" id="1.20.1420.30">
    <property type="entry name" value="NCX, central ion-binding region"/>
    <property type="match status" value="1"/>
</dbReference>
<dbReference type="EMBL" id="JBEHZE010000001">
    <property type="protein sequence ID" value="MEX6633675.1"/>
    <property type="molecule type" value="Genomic_DNA"/>
</dbReference>
<dbReference type="InterPro" id="IPR004481">
    <property type="entry name" value="K/Na/Ca-exchanger"/>
</dbReference>
<feature type="transmembrane region" description="Helical" evidence="5">
    <location>
        <begin position="167"/>
        <end position="187"/>
    </location>
</feature>
<keyword evidence="4 5" id="KW-0472">Membrane</keyword>
<evidence type="ECO:0000259" key="6">
    <source>
        <dbReference type="Pfam" id="PF01699"/>
    </source>
</evidence>
<sequence>MLWIYIVTGLVLLTLGAEWLIRGATSIARQLGLSELLIGLTLVGFGTSAPELVSSVGAALAGSPGVAVGNVIGSNIANILLILGVSAAIAPIGVKMLGFRRDALVLGGVTVVVIATLMTGRLTHVAGTGFLLALFAYIGWAYVSEMNKPTANADAINVATMGDTGKALPAFGFALMGLLFLVIGARLLVDGAIGIATMMNVSETIIGLTIVALGTSLPELMTSVMASIRGKSDLALGNVLGSNIYNLLGILGVTALVRPIAVPQSILGFDNWIMLAATGALIIFAITKSRFDRWEGYVMVAAYAAYLLYLVAHA</sequence>
<dbReference type="NCBIfam" id="TIGR00367">
    <property type="entry name" value="calcium/sodium antiporter"/>
    <property type="match status" value="1"/>
</dbReference>
<dbReference type="Gene3D" id="6.10.280.80">
    <property type="entry name" value="NCX, peripheral helical region"/>
    <property type="match status" value="1"/>
</dbReference>
<keyword evidence="8" id="KW-1185">Reference proteome</keyword>
<dbReference type="InterPro" id="IPR004837">
    <property type="entry name" value="NaCa_Exmemb"/>
</dbReference>
<feature type="transmembrane region" description="Helical" evidence="5">
    <location>
        <begin position="269"/>
        <end position="287"/>
    </location>
</feature>
<dbReference type="Proteomes" id="UP001560685">
    <property type="component" value="Unassembled WGS sequence"/>
</dbReference>
<evidence type="ECO:0000256" key="2">
    <source>
        <dbReference type="ARBA" id="ARBA00022692"/>
    </source>
</evidence>
<evidence type="ECO:0000313" key="8">
    <source>
        <dbReference type="Proteomes" id="UP001560685"/>
    </source>
</evidence>
<feature type="domain" description="Sodium/calcium exchanger membrane region" evidence="6">
    <location>
        <begin position="2"/>
        <end position="142"/>
    </location>
</feature>
<feature type="transmembrane region" description="Helical" evidence="5">
    <location>
        <begin position="125"/>
        <end position="143"/>
    </location>
</feature>
<feature type="transmembrane region" description="Helical" evidence="5">
    <location>
        <begin position="103"/>
        <end position="119"/>
    </location>
</feature>
<evidence type="ECO:0000256" key="5">
    <source>
        <dbReference type="SAM" id="Phobius"/>
    </source>
</evidence>
<name>A0ABV3Z4E3_9PROT</name>
<keyword evidence="3 5" id="KW-1133">Transmembrane helix</keyword>
<dbReference type="InterPro" id="IPR044880">
    <property type="entry name" value="NCX_ion-bd_dom_sf"/>
</dbReference>
<evidence type="ECO:0000256" key="1">
    <source>
        <dbReference type="ARBA" id="ARBA00004141"/>
    </source>
</evidence>
<dbReference type="PANTHER" id="PTHR10846:SF8">
    <property type="entry name" value="INNER MEMBRANE PROTEIN YRBG"/>
    <property type="match status" value="1"/>
</dbReference>